<protein>
    <submittedName>
        <fullName evidence="1">Uncharacterized protein</fullName>
    </submittedName>
</protein>
<evidence type="ECO:0000313" key="1">
    <source>
        <dbReference type="EMBL" id="KAI7753379.1"/>
    </source>
</evidence>
<dbReference type="EMBL" id="JAMZMK010005444">
    <property type="protein sequence ID" value="KAI7753379.1"/>
    <property type="molecule type" value="Genomic_DNA"/>
</dbReference>
<organism evidence="1 2">
    <name type="scientific">Ambrosia artemisiifolia</name>
    <name type="common">Common ragweed</name>
    <dbReference type="NCBI Taxonomy" id="4212"/>
    <lineage>
        <taxon>Eukaryota</taxon>
        <taxon>Viridiplantae</taxon>
        <taxon>Streptophyta</taxon>
        <taxon>Embryophyta</taxon>
        <taxon>Tracheophyta</taxon>
        <taxon>Spermatophyta</taxon>
        <taxon>Magnoliopsida</taxon>
        <taxon>eudicotyledons</taxon>
        <taxon>Gunneridae</taxon>
        <taxon>Pentapetalae</taxon>
        <taxon>asterids</taxon>
        <taxon>campanulids</taxon>
        <taxon>Asterales</taxon>
        <taxon>Asteraceae</taxon>
        <taxon>Asteroideae</taxon>
        <taxon>Heliantheae alliance</taxon>
        <taxon>Heliantheae</taxon>
        <taxon>Ambrosia</taxon>
    </lineage>
</organism>
<dbReference type="Proteomes" id="UP001206925">
    <property type="component" value="Unassembled WGS sequence"/>
</dbReference>
<sequence>MKMMTERLRRKKKMCWVITSHGITSLVEISLLFN</sequence>
<proteinExistence type="predicted"/>
<comment type="caution">
    <text evidence="1">The sequence shown here is derived from an EMBL/GenBank/DDBJ whole genome shotgun (WGS) entry which is preliminary data.</text>
</comment>
<dbReference type="AlphaFoldDB" id="A0AAD5D5T6"/>
<gene>
    <name evidence="1" type="ORF">M8C21_020031</name>
</gene>
<accession>A0AAD5D5T6</accession>
<name>A0AAD5D5T6_AMBAR</name>
<evidence type="ECO:0000313" key="2">
    <source>
        <dbReference type="Proteomes" id="UP001206925"/>
    </source>
</evidence>
<keyword evidence="2" id="KW-1185">Reference proteome</keyword>
<reference evidence="1" key="1">
    <citation type="submission" date="2022-06" db="EMBL/GenBank/DDBJ databases">
        <title>Uncovering the hologenomic basis of an extraordinary plant invasion.</title>
        <authorList>
            <person name="Bieker V.C."/>
            <person name="Martin M.D."/>
            <person name="Gilbert T."/>
            <person name="Hodgins K."/>
            <person name="Battlay P."/>
            <person name="Petersen B."/>
            <person name="Wilson J."/>
        </authorList>
    </citation>
    <scope>NUCLEOTIDE SEQUENCE</scope>
    <source>
        <strain evidence="1">AA19_3_7</strain>
        <tissue evidence="1">Leaf</tissue>
    </source>
</reference>